<sequence>MLRHSDRKFEFPKTIEFLICDQEVSVDAKDIVTDWLLEHYRRDLVCGC</sequence>
<dbReference type="EMBL" id="MN738863">
    <property type="protein sequence ID" value="QHT28550.1"/>
    <property type="molecule type" value="Genomic_DNA"/>
</dbReference>
<evidence type="ECO:0000313" key="1">
    <source>
        <dbReference type="EMBL" id="QHT28550.1"/>
    </source>
</evidence>
<protein>
    <submittedName>
        <fullName evidence="1">Uncharacterized protein</fullName>
    </submittedName>
</protein>
<reference evidence="1" key="1">
    <citation type="journal article" date="2020" name="Nature">
        <title>Giant virus diversity and host interactions through global metagenomics.</title>
        <authorList>
            <person name="Schulz F."/>
            <person name="Roux S."/>
            <person name="Paez-Espino D."/>
            <person name="Jungbluth S."/>
            <person name="Walsh D.A."/>
            <person name="Denef V.J."/>
            <person name="McMahon K.D."/>
            <person name="Konstantinidis K.T."/>
            <person name="Eloe-Fadrosh E.A."/>
            <person name="Kyrpides N.C."/>
            <person name="Woyke T."/>
        </authorList>
    </citation>
    <scope>NUCLEOTIDE SEQUENCE</scope>
    <source>
        <strain evidence="1">GVMAG-M-3300001351-8</strain>
    </source>
</reference>
<proteinExistence type="predicted"/>
<organism evidence="1">
    <name type="scientific">viral metagenome</name>
    <dbReference type="NCBI Taxonomy" id="1070528"/>
    <lineage>
        <taxon>unclassified sequences</taxon>
        <taxon>metagenomes</taxon>
        <taxon>organismal metagenomes</taxon>
    </lineage>
</organism>
<dbReference type="AlphaFoldDB" id="A0A6C0EJP1"/>
<accession>A0A6C0EJP1</accession>
<name>A0A6C0EJP1_9ZZZZ</name>